<feature type="chain" id="PRO_5047474163" evidence="4">
    <location>
        <begin position="21"/>
        <end position="270"/>
    </location>
</feature>
<evidence type="ECO:0000313" key="6">
    <source>
        <dbReference type="EMBL" id="GAA2994265.1"/>
    </source>
</evidence>
<keyword evidence="7" id="KW-1185">Reference proteome</keyword>
<protein>
    <submittedName>
        <fullName evidence="6">Polysaccharide deacetylase family protein</fullName>
    </submittedName>
</protein>
<accession>A0ABN3XT45</accession>
<evidence type="ECO:0000256" key="2">
    <source>
        <dbReference type="ARBA" id="ARBA00022801"/>
    </source>
</evidence>
<keyword evidence="4" id="KW-0732">Signal</keyword>
<organism evidence="6 7">
    <name type="scientific">Streptosporangium longisporum</name>
    <dbReference type="NCBI Taxonomy" id="46187"/>
    <lineage>
        <taxon>Bacteria</taxon>
        <taxon>Bacillati</taxon>
        <taxon>Actinomycetota</taxon>
        <taxon>Actinomycetes</taxon>
        <taxon>Streptosporangiales</taxon>
        <taxon>Streptosporangiaceae</taxon>
        <taxon>Streptosporangium</taxon>
    </lineage>
</organism>
<feature type="region of interest" description="Disordered" evidence="3">
    <location>
        <begin position="233"/>
        <end position="270"/>
    </location>
</feature>
<evidence type="ECO:0000313" key="7">
    <source>
        <dbReference type="Proteomes" id="UP001499930"/>
    </source>
</evidence>
<dbReference type="Gene3D" id="3.20.20.370">
    <property type="entry name" value="Glycoside hydrolase/deacetylase"/>
    <property type="match status" value="1"/>
</dbReference>
<keyword evidence="2" id="KW-0378">Hydrolase</keyword>
<evidence type="ECO:0000256" key="4">
    <source>
        <dbReference type="SAM" id="SignalP"/>
    </source>
</evidence>
<dbReference type="PANTHER" id="PTHR10587">
    <property type="entry name" value="GLYCOSYL TRANSFERASE-RELATED"/>
    <property type="match status" value="1"/>
</dbReference>
<sequence>MLLAASCALAMVSVPTTAWSADKPETTSKAKETGKAKPVPVDCAKVKCIALTFDDGPGKYADKLLDTFKKHKSKATFFLEGQYVKSRPAFAKRMVTEGHEIGNHSYTHPHLREASEDKIRDELINTQDIVKKVTGKYPTTIRPPYGEFDERVTAIAKQMGMPIILWNGGSRDWATRNEKAIHDEVLKNAKRDGVILMHDWVEQTVKVMPKLLASLQKQGYHMVSVSSLRGAKATAPGDVYPVGSEKDEGLTSDSPTGDPDDFAQSPADGS</sequence>
<dbReference type="SUPFAM" id="SSF88713">
    <property type="entry name" value="Glycoside hydrolase/deacetylase"/>
    <property type="match status" value="1"/>
</dbReference>
<evidence type="ECO:0000256" key="1">
    <source>
        <dbReference type="ARBA" id="ARBA00022723"/>
    </source>
</evidence>
<gene>
    <name evidence="6" type="ORF">GCM10017559_13220</name>
</gene>
<dbReference type="EMBL" id="BAAAWD010000006">
    <property type="protein sequence ID" value="GAA2994265.1"/>
    <property type="molecule type" value="Genomic_DNA"/>
</dbReference>
<dbReference type="CDD" id="cd10917">
    <property type="entry name" value="CE4_NodB_like_6s_7s"/>
    <property type="match status" value="1"/>
</dbReference>
<dbReference type="InterPro" id="IPR011330">
    <property type="entry name" value="Glyco_hydro/deAcase_b/a-brl"/>
</dbReference>
<comment type="caution">
    <text evidence="6">The sequence shown here is derived from an EMBL/GenBank/DDBJ whole genome shotgun (WGS) entry which is preliminary data.</text>
</comment>
<feature type="domain" description="NodB homology" evidence="5">
    <location>
        <begin position="47"/>
        <end position="223"/>
    </location>
</feature>
<evidence type="ECO:0000256" key="3">
    <source>
        <dbReference type="SAM" id="MobiDB-lite"/>
    </source>
</evidence>
<dbReference type="InterPro" id="IPR002509">
    <property type="entry name" value="NODB_dom"/>
</dbReference>
<dbReference type="RefSeq" id="WP_344889811.1">
    <property type="nucleotide sequence ID" value="NZ_BAAAWD010000006.1"/>
</dbReference>
<evidence type="ECO:0000259" key="5">
    <source>
        <dbReference type="PROSITE" id="PS51677"/>
    </source>
</evidence>
<name>A0ABN3XT45_9ACTN</name>
<reference evidence="6 7" key="1">
    <citation type="journal article" date="2019" name="Int. J. Syst. Evol. Microbiol.">
        <title>The Global Catalogue of Microorganisms (GCM) 10K type strain sequencing project: providing services to taxonomists for standard genome sequencing and annotation.</title>
        <authorList>
            <consortium name="The Broad Institute Genomics Platform"/>
            <consortium name="The Broad Institute Genome Sequencing Center for Infectious Disease"/>
            <person name="Wu L."/>
            <person name="Ma J."/>
        </authorList>
    </citation>
    <scope>NUCLEOTIDE SEQUENCE [LARGE SCALE GENOMIC DNA]</scope>
    <source>
        <strain evidence="6 7">JCM 3106</strain>
    </source>
</reference>
<feature type="signal peptide" evidence="4">
    <location>
        <begin position="1"/>
        <end position="20"/>
    </location>
</feature>
<dbReference type="PANTHER" id="PTHR10587:SF133">
    <property type="entry name" value="CHITIN DEACETYLASE 1-RELATED"/>
    <property type="match status" value="1"/>
</dbReference>
<keyword evidence="1" id="KW-0479">Metal-binding</keyword>
<dbReference type="Pfam" id="PF01522">
    <property type="entry name" value="Polysacc_deac_1"/>
    <property type="match status" value="1"/>
</dbReference>
<dbReference type="Proteomes" id="UP001499930">
    <property type="component" value="Unassembled WGS sequence"/>
</dbReference>
<proteinExistence type="predicted"/>
<dbReference type="InterPro" id="IPR050248">
    <property type="entry name" value="Polysacc_deacetylase_ArnD"/>
</dbReference>
<dbReference type="PROSITE" id="PS51677">
    <property type="entry name" value="NODB"/>
    <property type="match status" value="1"/>
</dbReference>